<accession>A0AAX2RLH9</accession>
<gene>
    <name evidence="1" type="ORF">E3D37_26660</name>
</gene>
<dbReference type="EMBL" id="SNSQ01000035">
    <property type="protein sequence ID" value="TEU41602.1"/>
    <property type="molecule type" value="Genomic_DNA"/>
</dbReference>
<sequence length="159" mass="17810">MLEFPFVQAFEMDRLMMDAAGLYGVLKVKMLALVSEFASAGDRRALVQQTAAAEGRIDFEAWLNGNLMATVTLDGEGIDFVCFQGIHGRLYPDFVLEPNSMRRTLTGEPIDVAAALRTLRVSFREADDVRLVDDRDTPDEETFVVDPDTEQDLIEVHHT</sequence>
<comment type="caution">
    <text evidence="1">The sequence shown here is derived from an EMBL/GenBank/DDBJ whole genome shotgun (WGS) entry which is preliminary data.</text>
</comment>
<proteinExistence type="predicted"/>
<dbReference type="Proteomes" id="UP000298234">
    <property type="component" value="Unassembled WGS sequence"/>
</dbReference>
<dbReference type="AlphaFoldDB" id="A0AAX2RLH9"/>
<reference evidence="1 2" key="1">
    <citation type="submission" date="2019-03" db="EMBL/GenBank/DDBJ databases">
        <title>Burkholderia cepacia outbreak.</title>
        <authorList>
            <person name="Farzana R."/>
            <person name="Walsh T.R."/>
        </authorList>
    </citation>
    <scope>NUCLEOTIDE SEQUENCE [LARGE SCALE GENOMIC DNA]</scope>
    <source>
        <strain evidence="2">d13</strain>
    </source>
</reference>
<protein>
    <submittedName>
        <fullName evidence="1">Uncharacterized protein</fullName>
    </submittedName>
</protein>
<evidence type="ECO:0000313" key="1">
    <source>
        <dbReference type="EMBL" id="TEU41602.1"/>
    </source>
</evidence>
<organism evidence="1 2">
    <name type="scientific">Burkholderia cepacia</name>
    <name type="common">Pseudomonas cepacia</name>
    <dbReference type="NCBI Taxonomy" id="292"/>
    <lineage>
        <taxon>Bacteria</taxon>
        <taxon>Pseudomonadati</taxon>
        <taxon>Pseudomonadota</taxon>
        <taxon>Betaproteobacteria</taxon>
        <taxon>Burkholderiales</taxon>
        <taxon>Burkholderiaceae</taxon>
        <taxon>Burkholderia</taxon>
        <taxon>Burkholderia cepacia complex</taxon>
    </lineage>
</organism>
<evidence type="ECO:0000313" key="2">
    <source>
        <dbReference type="Proteomes" id="UP000298234"/>
    </source>
</evidence>
<name>A0AAX2RLH9_BURCE</name>